<feature type="region of interest" description="Disordered" evidence="1">
    <location>
        <begin position="428"/>
        <end position="556"/>
    </location>
</feature>
<feature type="region of interest" description="Disordered" evidence="1">
    <location>
        <begin position="606"/>
        <end position="633"/>
    </location>
</feature>
<dbReference type="PANTHER" id="PTHR14739:SF9">
    <property type="entry name" value="MICROTUBULE-ASSOCIATED PROTEIN 9"/>
    <property type="match status" value="1"/>
</dbReference>
<feature type="compositionally biased region" description="Polar residues" evidence="1">
    <location>
        <begin position="299"/>
        <end position="311"/>
    </location>
</feature>
<dbReference type="GO" id="GO:0000281">
    <property type="term" value="P:mitotic cytokinesis"/>
    <property type="evidence" value="ECO:0007669"/>
    <property type="project" value="InterPro"/>
</dbReference>
<name>A0A3B4DL43_PYGNA</name>
<accession>A0A3B4DL43</accession>
<reference evidence="2" key="2">
    <citation type="submission" date="2025-08" db="UniProtKB">
        <authorList>
            <consortium name="Ensembl"/>
        </authorList>
    </citation>
    <scope>IDENTIFICATION</scope>
</reference>
<dbReference type="GO" id="GO:0008017">
    <property type="term" value="F:microtubule binding"/>
    <property type="evidence" value="ECO:0007669"/>
    <property type="project" value="TreeGrafter"/>
</dbReference>
<feature type="compositionally biased region" description="Polar residues" evidence="1">
    <location>
        <begin position="162"/>
        <end position="196"/>
    </location>
</feature>
<feature type="region of interest" description="Disordered" evidence="1">
    <location>
        <begin position="1"/>
        <end position="24"/>
    </location>
</feature>
<protein>
    <recommendedName>
        <fullName evidence="4">Microtubule-associated protein 9</fullName>
    </recommendedName>
</protein>
<dbReference type="GeneTree" id="ENSGT00730000111184"/>
<organism evidence="2 3">
    <name type="scientific">Pygocentrus nattereri</name>
    <name type="common">Red-bellied piranha</name>
    <dbReference type="NCBI Taxonomy" id="42514"/>
    <lineage>
        <taxon>Eukaryota</taxon>
        <taxon>Metazoa</taxon>
        <taxon>Chordata</taxon>
        <taxon>Craniata</taxon>
        <taxon>Vertebrata</taxon>
        <taxon>Euteleostomi</taxon>
        <taxon>Actinopterygii</taxon>
        <taxon>Neopterygii</taxon>
        <taxon>Teleostei</taxon>
        <taxon>Ostariophysi</taxon>
        <taxon>Characiformes</taxon>
        <taxon>Characoidei</taxon>
        <taxon>Pygocentrus</taxon>
    </lineage>
</organism>
<sequence length="633" mass="72932">MADERLRTTLAYTKSPKTSRRTTFQDELEAAVSARASRHKTTESYAYSDDFDDDDDDILNELLKTRRKKMDVLKAGRPRAKVNDFKLSDDEEENVKPKKVSFMKTRRRSSPVQDELVDSGKSGRSDTVGSSDSQGSFPSYQGRNTPQSTRESLTPEKGHQDTPLTSQPESHAAWRNQSESPFLRKNFQSESFVSRKSLSESPLPLNSENSQWESPSLLPSEGSLFDSPLPLPSEKEEDSLRMPVGGDSEQPLPQPRERSARQTSLTGLVEDKPPRPRPRQRTVHIGGNGHDEEDGPVGTPSSRAATSSVSIPLSFTDGLTTTTGSSDRMGSFGSDVYLPMFNTQSNAKETECPKNLSFLEIRPQSCRPASSRKSKSACSYTTESKYLGTLKVLDQKMGLQETQPEAADPLRAAVYQNWLKKKEEKLQATMKAKKQEEKLKEEKKAEEEMSKKAEAKASYEAWKEKKRETIKEKIREKQEAERKQQKEKEEKEERKETAKRVFEKWKQEHSDHLREQQRKQAQAESRLKEEKEKEQEERKKDCNSSFTQWSERKKDAIEKKMKAEWKKEKIKEIEEKYQKEEQEKTALEMYEKWLKRKEFQQKREKHEKKIKAIVQEEPPPPWSPPNRTIPFGK</sequence>
<feature type="region of interest" description="Disordered" evidence="1">
    <location>
        <begin position="73"/>
        <end position="328"/>
    </location>
</feature>
<gene>
    <name evidence="2" type="primary">MAP9</name>
</gene>
<reference evidence="2 3" key="1">
    <citation type="submission" date="2020-10" db="EMBL/GenBank/DDBJ databases">
        <title>Pygocentrus nattereri (red-bellied piranha) genome, fPygNat1, primary haplotype.</title>
        <authorList>
            <person name="Myers G."/>
            <person name="Meyer A."/>
            <person name="Karagic N."/>
            <person name="Pippel M."/>
            <person name="Winkler S."/>
            <person name="Tracey A."/>
            <person name="Wood J."/>
            <person name="Formenti G."/>
            <person name="Howe K."/>
            <person name="Fedrigo O."/>
            <person name="Jarvis E.D."/>
        </authorList>
    </citation>
    <scope>NUCLEOTIDE SEQUENCE [LARGE SCALE GENOMIC DNA]</scope>
</reference>
<feature type="compositionally biased region" description="Basic and acidic residues" evidence="1">
    <location>
        <begin position="433"/>
        <end position="518"/>
    </location>
</feature>
<keyword evidence="3" id="KW-1185">Reference proteome</keyword>
<dbReference type="InterPro" id="IPR026106">
    <property type="entry name" value="MAP9"/>
</dbReference>
<dbReference type="OMA" id="YENWLVR"/>
<dbReference type="AlphaFoldDB" id="A0A3B4DL43"/>
<proteinExistence type="predicted"/>
<feature type="compositionally biased region" description="Low complexity" evidence="1">
    <location>
        <begin position="313"/>
        <end position="327"/>
    </location>
</feature>
<feature type="compositionally biased region" description="Basic and acidic residues" evidence="1">
    <location>
        <begin position="525"/>
        <end position="542"/>
    </location>
</feature>
<dbReference type="STRING" id="42514.ENSPNAP00000023836"/>
<dbReference type="Proteomes" id="UP001501920">
    <property type="component" value="Chromosome 22"/>
</dbReference>
<dbReference type="GO" id="GO:0000235">
    <property type="term" value="C:astral microtubule"/>
    <property type="evidence" value="ECO:0007669"/>
    <property type="project" value="TreeGrafter"/>
</dbReference>
<evidence type="ECO:0000313" key="2">
    <source>
        <dbReference type="Ensembl" id="ENSPNAP00000023836.2"/>
    </source>
</evidence>
<dbReference type="PANTHER" id="PTHR14739">
    <property type="entry name" value="MICROTUBULE-ASSOCIATED PROTEIN 9"/>
    <property type="match status" value="1"/>
</dbReference>
<feature type="compositionally biased region" description="Basic residues" evidence="1">
    <location>
        <begin position="97"/>
        <end position="109"/>
    </location>
</feature>
<feature type="compositionally biased region" description="Polar residues" evidence="1">
    <location>
        <begin position="125"/>
        <end position="152"/>
    </location>
</feature>
<dbReference type="Ensembl" id="ENSPNAT00000011639.2">
    <property type="protein sequence ID" value="ENSPNAP00000023836.2"/>
    <property type="gene ID" value="ENSPNAG00000000917.2"/>
</dbReference>
<reference evidence="2" key="3">
    <citation type="submission" date="2025-09" db="UniProtKB">
        <authorList>
            <consortium name="Ensembl"/>
        </authorList>
    </citation>
    <scope>IDENTIFICATION</scope>
</reference>
<evidence type="ECO:0000256" key="1">
    <source>
        <dbReference type="SAM" id="MobiDB-lite"/>
    </source>
</evidence>
<dbReference type="GO" id="GO:1902412">
    <property type="term" value="P:regulation of mitotic cytokinesis"/>
    <property type="evidence" value="ECO:0007669"/>
    <property type="project" value="TreeGrafter"/>
</dbReference>
<feature type="compositionally biased region" description="Low complexity" evidence="1">
    <location>
        <begin position="199"/>
        <end position="224"/>
    </location>
</feature>
<evidence type="ECO:0008006" key="4">
    <source>
        <dbReference type="Google" id="ProtNLM"/>
    </source>
</evidence>
<dbReference type="GO" id="GO:0090307">
    <property type="term" value="P:mitotic spindle assembly"/>
    <property type="evidence" value="ECO:0007669"/>
    <property type="project" value="TreeGrafter"/>
</dbReference>
<evidence type="ECO:0000313" key="3">
    <source>
        <dbReference type="Proteomes" id="UP001501920"/>
    </source>
</evidence>